<accession>E0S5K9</accession>
<dbReference type="GO" id="GO:0046475">
    <property type="term" value="P:glycerophospholipid catabolic process"/>
    <property type="evidence" value="ECO:0007669"/>
    <property type="project" value="TreeGrafter"/>
</dbReference>
<dbReference type="Gene3D" id="3.20.20.190">
    <property type="entry name" value="Phosphatidylinositol (PI) phosphodiesterase"/>
    <property type="match status" value="1"/>
</dbReference>
<keyword evidence="1" id="KW-0378">Hydrolase</keyword>
<evidence type="ECO:0000313" key="4">
    <source>
        <dbReference type="Proteomes" id="UP000002313"/>
    </source>
</evidence>
<dbReference type="InterPro" id="IPR051578">
    <property type="entry name" value="GDPD"/>
</dbReference>
<dbReference type="PROSITE" id="PS51704">
    <property type="entry name" value="GP_PDE"/>
    <property type="match status" value="1"/>
</dbReference>
<reference evidence="3 4" key="2">
    <citation type="journal article" date="2012" name="Proc. Natl. Acad. Sci. U.S.A.">
        <title>Gain and loss of multiple functionally related, horizontally transferred genes in the reduced genomes of two microsporidian parasites.</title>
        <authorList>
            <person name="Pombert J.-F."/>
            <person name="Selman M."/>
            <person name="Burki F."/>
            <person name="Bardell F.T."/>
            <person name="Farinelli L."/>
            <person name="Solter L.F."/>
            <person name="Whitman D.W."/>
            <person name="Weiss L.M."/>
            <person name="Corradi N."/>
            <person name="Keeling P.J."/>
        </authorList>
    </citation>
    <scope>NUCLEOTIDE SEQUENCE [LARGE SCALE GENOMIC DNA]</scope>
    <source>
        <strain evidence="3 4">ATCC 50506</strain>
    </source>
</reference>
<dbReference type="Proteomes" id="UP000002313">
    <property type="component" value="Chromosome I"/>
</dbReference>
<dbReference type="HOGENOM" id="CLU_636203_0_0_1"/>
<dbReference type="GO" id="GO:0008081">
    <property type="term" value="F:phosphoric diester hydrolase activity"/>
    <property type="evidence" value="ECO:0007669"/>
    <property type="project" value="InterPro"/>
</dbReference>
<name>E0S5K9_ENCIT</name>
<proteinExistence type="predicted"/>
<dbReference type="AlphaFoldDB" id="E0S5K9"/>
<dbReference type="RefSeq" id="XP_003072354.1">
    <property type="nucleotide sequence ID" value="XM_003072308.1"/>
</dbReference>
<dbReference type="VEuPathDB" id="MicrosporidiaDB:Eint_011320"/>
<gene>
    <name evidence="3" type="ORF">Eint_011320</name>
</gene>
<reference evidence="3 4" key="1">
    <citation type="journal article" date="2010" name="Nat. Commun.">
        <title>The complete sequence of the smallest known nuclear genome from the microsporidian Encephalitozoon intestinalis.</title>
        <authorList>
            <person name="Corradi N."/>
            <person name="Pombert J.-F."/>
            <person name="Farinelli L."/>
            <person name="Didier E.S."/>
            <person name="Keeling P.J."/>
        </authorList>
    </citation>
    <scope>NUCLEOTIDE SEQUENCE [LARGE SCALE GENOMIC DNA]</scope>
    <source>
        <strain evidence="3 4">ATCC 50506</strain>
    </source>
</reference>
<dbReference type="PANTHER" id="PTHR22958:SF1">
    <property type="entry name" value="GLYCEROPHOSPHOCHOLINE PHOSPHODIESTERASE GPCPD1"/>
    <property type="match status" value="1"/>
</dbReference>
<evidence type="ECO:0000259" key="2">
    <source>
        <dbReference type="PROSITE" id="PS51704"/>
    </source>
</evidence>
<feature type="domain" description="GP-PDE" evidence="2">
    <location>
        <begin position="163"/>
        <end position="426"/>
    </location>
</feature>
<keyword evidence="4" id="KW-1185">Reference proteome</keyword>
<dbReference type="PROSITE" id="PS50007">
    <property type="entry name" value="PIPLC_X_DOMAIN"/>
    <property type="match status" value="1"/>
</dbReference>
<dbReference type="EMBL" id="CP001942">
    <property type="protein sequence ID" value="ADM10994.1"/>
    <property type="molecule type" value="Genomic_DNA"/>
</dbReference>
<dbReference type="Pfam" id="PF03009">
    <property type="entry name" value="GDPD"/>
    <property type="match status" value="1"/>
</dbReference>
<dbReference type="KEGG" id="ein:Eint_011320"/>
<dbReference type="InterPro" id="IPR017946">
    <property type="entry name" value="PLC-like_Pdiesterase_TIM-brl"/>
</dbReference>
<evidence type="ECO:0000313" key="3">
    <source>
        <dbReference type="EMBL" id="ADM10994.1"/>
    </source>
</evidence>
<dbReference type="InterPro" id="IPR030395">
    <property type="entry name" value="GP_PDE_dom"/>
</dbReference>
<dbReference type="OrthoDB" id="197419at2759"/>
<evidence type="ECO:0000256" key="1">
    <source>
        <dbReference type="ARBA" id="ARBA00022801"/>
    </source>
</evidence>
<dbReference type="PANTHER" id="PTHR22958">
    <property type="entry name" value="GLYCEROPHOSPHORYL DIESTER PHOSPHODIESTERASE"/>
    <property type="match status" value="1"/>
</dbReference>
<dbReference type="GeneID" id="9698635"/>
<organism evidence="3 4">
    <name type="scientific">Encephalitozoon intestinalis (strain ATCC 50506)</name>
    <name type="common">Microsporidian parasite</name>
    <name type="synonym">Septata intestinalis</name>
    <dbReference type="NCBI Taxonomy" id="876142"/>
    <lineage>
        <taxon>Eukaryota</taxon>
        <taxon>Fungi</taxon>
        <taxon>Fungi incertae sedis</taxon>
        <taxon>Microsporidia</taxon>
        <taxon>Unikaryonidae</taxon>
        <taxon>Encephalitozoon</taxon>
    </lineage>
</organism>
<sequence length="431" mass="49326">MEHIDWSNPEFFFKDGITRDFTTVEEEFQKIRSCKFEKSQSILVPKILLVIKNSKEYKGMHVKAVVEESISGKTAMAEIYPESFLMVKCEEDISNNESFSVQVEVWSSEGMISEKSFRIFNREVFSKVSGSLSITFEGRKEEIEMEIYSIKPSHNASEAYEDMKMIGHRGCGMNGIPSTTMMENTISSIQEAYRMGAKWVEIDVQLTKEGIPIVFHDFVIEAGGLCLGINEITLQEFLRLVGNPNEERQDLPCTLSRLLECVSDKNGINIEIKYPLPSEKRKYNLKDLDPAEKVVEKIVETIQKSGKEKIVFSSFHPYILLMLKLVLPNFGVYMITETKDKEENPYTKTLYGALYFCTKLGLDGIVLDWNCIAENPADIIKIFKEFDLKTIVYGDSINNRNMIRILNELGVYGIIVDDLKLIFSADNNDHY</sequence>
<protein>
    <submittedName>
        <fullName evidence="3">Glycerophosphoryldiester phosphodiesterase</fullName>
    </submittedName>
</protein>
<dbReference type="SUPFAM" id="SSF51695">
    <property type="entry name" value="PLC-like phosphodiesterases"/>
    <property type="match status" value="1"/>
</dbReference>